<evidence type="ECO:0000256" key="1">
    <source>
        <dbReference type="SAM" id="MobiDB-lite"/>
    </source>
</evidence>
<feature type="compositionally biased region" description="Gly residues" evidence="1">
    <location>
        <begin position="42"/>
        <end position="57"/>
    </location>
</feature>
<evidence type="ECO:0008006" key="5">
    <source>
        <dbReference type="Google" id="ProtNLM"/>
    </source>
</evidence>
<name>A0ABP6XU82_9ACTN</name>
<sequence>MSWSRRSWKTTVLGSLAMAGAVLVPGTAYGGVEPGGQATAYGGVGPGGPGGPAGQGDPGRQELWASATIEPGRKGVVEVGGYEGEPLGEGSALTLTAPAGARVTGVPFAGLGYRGAVAPGGNSGTYTFVGGAVSTWKGHKFPFSLSVDPDAEPGTRLPDCTLALRDAEGTVHRRGTCSVTVGLPAPTLAHPASGVPLSALPETSGTAYPGAQITVRDAQEDEVCATTAAPNGTWSCVPGRALPAGAGRLQATATLNGVSAMSEQIDIVVTASARDEHDTVSDGGGGRL</sequence>
<feature type="signal peptide" evidence="2">
    <location>
        <begin position="1"/>
        <end position="30"/>
    </location>
</feature>
<evidence type="ECO:0000256" key="2">
    <source>
        <dbReference type="SAM" id="SignalP"/>
    </source>
</evidence>
<dbReference type="EMBL" id="BAABCE010000012">
    <property type="protein sequence ID" value="GAA3571842.1"/>
    <property type="molecule type" value="Genomic_DNA"/>
</dbReference>
<reference evidence="4" key="1">
    <citation type="journal article" date="2019" name="Int. J. Syst. Evol. Microbiol.">
        <title>The Global Catalogue of Microorganisms (GCM) 10K type strain sequencing project: providing services to taxonomists for standard genome sequencing and annotation.</title>
        <authorList>
            <consortium name="The Broad Institute Genomics Platform"/>
            <consortium name="The Broad Institute Genome Sequencing Center for Infectious Disease"/>
            <person name="Wu L."/>
            <person name="Ma J."/>
        </authorList>
    </citation>
    <scope>NUCLEOTIDE SEQUENCE [LARGE SCALE GENOMIC DNA]</scope>
    <source>
        <strain evidence="4">JCM 17656</strain>
    </source>
</reference>
<keyword evidence="2" id="KW-0732">Signal</keyword>
<protein>
    <recommendedName>
        <fullName evidence="5">Carboxypeptidase regulatory-like domain-containing protein</fullName>
    </recommendedName>
</protein>
<dbReference type="Proteomes" id="UP001500707">
    <property type="component" value="Unassembled WGS sequence"/>
</dbReference>
<accession>A0ABP6XU82</accession>
<evidence type="ECO:0000313" key="3">
    <source>
        <dbReference type="EMBL" id="GAA3571842.1"/>
    </source>
</evidence>
<comment type="caution">
    <text evidence="3">The sequence shown here is derived from an EMBL/GenBank/DDBJ whole genome shotgun (WGS) entry which is preliminary data.</text>
</comment>
<feature type="chain" id="PRO_5045785461" description="Carboxypeptidase regulatory-like domain-containing protein" evidence="2">
    <location>
        <begin position="31"/>
        <end position="288"/>
    </location>
</feature>
<dbReference type="RefSeq" id="WP_346184495.1">
    <property type="nucleotide sequence ID" value="NZ_BAABCE010000012.1"/>
</dbReference>
<proteinExistence type="predicted"/>
<organism evidence="3 4">
    <name type="scientific">Streptomyces osmaniensis</name>
    <dbReference type="NCBI Taxonomy" id="593134"/>
    <lineage>
        <taxon>Bacteria</taxon>
        <taxon>Bacillati</taxon>
        <taxon>Actinomycetota</taxon>
        <taxon>Actinomycetes</taxon>
        <taxon>Kitasatosporales</taxon>
        <taxon>Streptomycetaceae</taxon>
        <taxon>Streptomyces</taxon>
    </lineage>
</organism>
<keyword evidence="4" id="KW-1185">Reference proteome</keyword>
<gene>
    <name evidence="3" type="ORF">GCM10022295_62140</name>
</gene>
<evidence type="ECO:0000313" key="4">
    <source>
        <dbReference type="Proteomes" id="UP001500707"/>
    </source>
</evidence>
<feature type="region of interest" description="Disordered" evidence="1">
    <location>
        <begin position="40"/>
        <end position="60"/>
    </location>
</feature>